<evidence type="ECO:0000313" key="13">
    <source>
        <dbReference type="EnsemblProtists" id="EKX46711"/>
    </source>
</evidence>
<evidence type="ECO:0000256" key="6">
    <source>
        <dbReference type="ARBA" id="ARBA00022927"/>
    </source>
</evidence>
<evidence type="ECO:0000256" key="5">
    <source>
        <dbReference type="ARBA" id="ARBA00022737"/>
    </source>
</evidence>
<dbReference type="KEGG" id="gtt:GUITHDRAFT_138077"/>
<name>L1JDW7_GUITC</name>
<organism evidence="12">
    <name type="scientific">Guillardia theta (strain CCMP2712)</name>
    <name type="common">Cryptophyte</name>
    <dbReference type="NCBI Taxonomy" id="905079"/>
    <lineage>
        <taxon>Eukaryota</taxon>
        <taxon>Cryptophyceae</taxon>
        <taxon>Pyrenomonadales</taxon>
        <taxon>Geminigeraceae</taxon>
        <taxon>Guillardia</taxon>
    </lineage>
</organism>
<dbReference type="PANTHER" id="PTHR10527">
    <property type="entry name" value="IMPORTIN BETA"/>
    <property type="match status" value="1"/>
</dbReference>
<keyword evidence="4" id="KW-0963">Cytoplasm</keyword>
<dbReference type="InterPro" id="IPR021133">
    <property type="entry name" value="HEAT_type_2"/>
</dbReference>
<reference evidence="12 14" key="1">
    <citation type="journal article" date="2012" name="Nature">
        <title>Algal genomes reveal evolutionary mosaicism and the fate of nucleomorphs.</title>
        <authorList>
            <consortium name="DOE Joint Genome Institute"/>
            <person name="Curtis B.A."/>
            <person name="Tanifuji G."/>
            <person name="Burki F."/>
            <person name="Gruber A."/>
            <person name="Irimia M."/>
            <person name="Maruyama S."/>
            <person name="Arias M.C."/>
            <person name="Ball S.G."/>
            <person name="Gile G.H."/>
            <person name="Hirakawa Y."/>
            <person name="Hopkins J.F."/>
            <person name="Kuo A."/>
            <person name="Rensing S.A."/>
            <person name="Schmutz J."/>
            <person name="Symeonidi A."/>
            <person name="Elias M."/>
            <person name="Eveleigh R.J."/>
            <person name="Herman E.K."/>
            <person name="Klute M.J."/>
            <person name="Nakayama T."/>
            <person name="Obornik M."/>
            <person name="Reyes-Prieto A."/>
            <person name="Armbrust E.V."/>
            <person name="Aves S.J."/>
            <person name="Beiko R.G."/>
            <person name="Coutinho P."/>
            <person name="Dacks J.B."/>
            <person name="Durnford D.G."/>
            <person name="Fast N.M."/>
            <person name="Green B.R."/>
            <person name="Grisdale C.J."/>
            <person name="Hempel F."/>
            <person name="Henrissat B."/>
            <person name="Hoppner M.P."/>
            <person name="Ishida K."/>
            <person name="Kim E."/>
            <person name="Koreny L."/>
            <person name="Kroth P.G."/>
            <person name="Liu Y."/>
            <person name="Malik S.B."/>
            <person name="Maier U.G."/>
            <person name="McRose D."/>
            <person name="Mock T."/>
            <person name="Neilson J.A."/>
            <person name="Onodera N.T."/>
            <person name="Poole A.M."/>
            <person name="Pritham E.J."/>
            <person name="Richards T.A."/>
            <person name="Rocap G."/>
            <person name="Roy S.W."/>
            <person name="Sarai C."/>
            <person name="Schaack S."/>
            <person name="Shirato S."/>
            <person name="Slamovits C.H."/>
            <person name="Spencer D.F."/>
            <person name="Suzuki S."/>
            <person name="Worden A.Z."/>
            <person name="Zauner S."/>
            <person name="Barry K."/>
            <person name="Bell C."/>
            <person name="Bharti A.K."/>
            <person name="Crow J.A."/>
            <person name="Grimwood J."/>
            <person name="Kramer R."/>
            <person name="Lindquist E."/>
            <person name="Lucas S."/>
            <person name="Salamov A."/>
            <person name="McFadden G.I."/>
            <person name="Lane C.E."/>
            <person name="Keeling P.J."/>
            <person name="Gray M.W."/>
            <person name="Grigoriev I.V."/>
            <person name="Archibald J.M."/>
        </authorList>
    </citation>
    <scope>NUCLEOTIDE SEQUENCE</scope>
    <source>
        <strain evidence="12 14">CCMP2712</strain>
    </source>
</reference>
<sequence>MAGWQPDQVKLDQVGQLLSGAADPTNHQVHVQALQMLDQAKRDYPDFGCYLLVVFCKMPSAALELRQLAGIHLKNTIKDKHMKTDVLGFVRSEVLSMLGDPERIFRRTAAQIVTTIVAREDSSLKTWPELLPKLMELLNSGSENHVEGSLGALRLICEDHTRQLCEQEFGERLNQMIAKFISLFHLPRGDLRAAAINCIRQFILPLPNAFLMNMDSFLKGLLDLHKDSSAEVRKEICTSLCLLAEMKADFLADPNICTFVIEFLLWTTEHDSDYDVKKEACEFWSTICENDEVPAGVLKPYLTRLTLVLLNGMVYSEEELSVLSDDLDSVPDKTEEINPASLHHHSKHAVAEQEDEEDEEDEDEDGGIDWTLRKCSASGLDTIANHYQANILDALLPHIHSKLQDPDWKVQESAVLAMGALAEGCEAGLLERQYLPNFIVHLINAVLNSDKPLLRSITCWTLSRYSRFISYSGGKPDEGIGGPMLEPLVMGLLKCMLDNSKRVQEAAVSAMAVLEEEARMVLMPHVPTILQVYAQAFSKYQAKNLIILYDACGTLADSIGKELMRPDLVNLLLPPLLAKWESLKDEDRSLFPMLECLSSVVQAVGLSFVQYAQPVFNRSIQLIGQALESQEKDPYNCLEDEYIVCSLDLISGMAEGLEGSIESLVSNSQLLPMMMKCFHHISPDVRQSAFALLGDLAKTCLTHLRPYLEGIFPSVQMNLDPEILSVCNNACWSVGEIVIRLGSEVAGVVNNLLIPLINLMCRPQLNRNLLQNTAITIGRFGFVCPEVVAPSLQQFIQPWCKELTGIRDDIEKEHAFRGLIKMATMNPQGCLDSMDILFKALDSWQQEKLSPELRKEISELLQWFKANLESVNQWQGVYGRVPQEVKEGLQAKYGLPPS</sequence>
<keyword evidence="3" id="KW-0813">Transport</keyword>
<evidence type="ECO:0000256" key="1">
    <source>
        <dbReference type="ARBA" id="ARBA00004123"/>
    </source>
</evidence>
<reference evidence="13" key="3">
    <citation type="submission" date="2015-06" db="UniProtKB">
        <authorList>
            <consortium name="EnsemblProtists"/>
        </authorList>
    </citation>
    <scope>IDENTIFICATION</scope>
</reference>
<keyword evidence="6" id="KW-0653">Protein transport</keyword>
<dbReference type="InterPro" id="IPR011989">
    <property type="entry name" value="ARM-like"/>
</dbReference>
<proteinExistence type="inferred from homology"/>
<feature type="repeat" description="HEAT" evidence="9">
    <location>
        <begin position="395"/>
        <end position="433"/>
    </location>
</feature>
<comment type="subcellular location">
    <subcellularLocation>
        <location evidence="2">Cytoplasm</location>
    </subcellularLocation>
    <subcellularLocation>
        <location evidence="1">Nucleus</location>
    </subcellularLocation>
</comment>
<dbReference type="AlphaFoldDB" id="L1JDW7"/>
<evidence type="ECO:0000259" key="11">
    <source>
        <dbReference type="SMART" id="SM00913"/>
    </source>
</evidence>
<dbReference type="OMA" id="AQEGAMS"/>
<dbReference type="GeneID" id="17303379"/>
<dbReference type="SUPFAM" id="SSF48371">
    <property type="entry name" value="ARM repeat"/>
    <property type="match status" value="1"/>
</dbReference>
<accession>L1JDW7</accession>
<keyword evidence="7" id="KW-0539">Nucleus</keyword>
<dbReference type="GO" id="GO:0005737">
    <property type="term" value="C:cytoplasm"/>
    <property type="evidence" value="ECO:0007669"/>
    <property type="project" value="UniProtKB-SubCell"/>
</dbReference>
<dbReference type="RefSeq" id="XP_005833691.1">
    <property type="nucleotide sequence ID" value="XM_005833634.1"/>
</dbReference>
<dbReference type="HOGENOM" id="CLU_008136_1_0_1"/>
<keyword evidence="14" id="KW-1185">Reference proteome</keyword>
<dbReference type="GO" id="GO:0031981">
    <property type="term" value="C:nuclear lumen"/>
    <property type="evidence" value="ECO:0007669"/>
    <property type="project" value="UniProtKB-ARBA"/>
</dbReference>
<dbReference type="eggNOG" id="KOG2023">
    <property type="taxonomic scope" value="Eukaryota"/>
</dbReference>
<evidence type="ECO:0000256" key="2">
    <source>
        <dbReference type="ARBA" id="ARBA00004496"/>
    </source>
</evidence>
<keyword evidence="5" id="KW-0677">Repeat</keyword>
<dbReference type="Pfam" id="PF13513">
    <property type="entry name" value="HEAT_EZ"/>
    <property type="match status" value="1"/>
</dbReference>
<dbReference type="InterPro" id="IPR001494">
    <property type="entry name" value="Importin-beta_N"/>
</dbReference>
<evidence type="ECO:0000256" key="9">
    <source>
        <dbReference type="PROSITE-ProRule" id="PRU00103"/>
    </source>
</evidence>
<dbReference type="GO" id="GO:0006606">
    <property type="term" value="P:protein import into nucleus"/>
    <property type="evidence" value="ECO:0007669"/>
    <property type="project" value="InterPro"/>
</dbReference>
<dbReference type="OrthoDB" id="951172at2759"/>
<evidence type="ECO:0000313" key="12">
    <source>
        <dbReference type="EMBL" id="EKX46711.1"/>
    </source>
</evidence>
<dbReference type="EnsemblProtists" id="EKX46711">
    <property type="protein sequence ID" value="EKX46711"/>
    <property type="gene ID" value="GUITHDRAFT_138077"/>
</dbReference>
<feature type="compositionally biased region" description="Acidic residues" evidence="10">
    <location>
        <begin position="352"/>
        <end position="367"/>
    </location>
</feature>
<feature type="domain" description="Importin N-terminal" evidence="11">
    <location>
        <begin position="33"/>
        <end position="100"/>
    </location>
</feature>
<dbReference type="PROSITE" id="PS50077">
    <property type="entry name" value="HEAT_REPEAT"/>
    <property type="match status" value="1"/>
</dbReference>
<dbReference type="GO" id="GO:0031267">
    <property type="term" value="F:small GTPase binding"/>
    <property type="evidence" value="ECO:0007669"/>
    <property type="project" value="InterPro"/>
</dbReference>
<evidence type="ECO:0000256" key="3">
    <source>
        <dbReference type="ARBA" id="ARBA00022448"/>
    </source>
</evidence>
<dbReference type="Gene3D" id="1.25.10.10">
    <property type="entry name" value="Leucine-rich Repeat Variant"/>
    <property type="match status" value="1"/>
</dbReference>
<protein>
    <recommendedName>
        <fullName evidence="11">Importin N-terminal domain-containing protein</fullName>
    </recommendedName>
</protein>
<dbReference type="PaxDb" id="55529-EKX46711"/>
<dbReference type="SMART" id="SM00913">
    <property type="entry name" value="IBN_N"/>
    <property type="match status" value="1"/>
</dbReference>
<feature type="region of interest" description="Disordered" evidence="10">
    <location>
        <begin position="326"/>
        <end position="367"/>
    </location>
</feature>
<reference evidence="14" key="2">
    <citation type="submission" date="2012-11" db="EMBL/GenBank/DDBJ databases">
        <authorList>
            <person name="Kuo A."/>
            <person name="Curtis B.A."/>
            <person name="Tanifuji G."/>
            <person name="Burki F."/>
            <person name="Gruber A."/>
            <person name="Irimia M."/>
            <person name="Maruyama S."/>
            <person name="Arias M.C."/>
            <person name="Ball S.G."/>
            <person name="Gile G.H."/>
            <person name="Hirakawa Y."/>
            <person name="Hopkins J.F."/>
            <person name="Rensing S.A."/>
            <person name="Schmutz J."/>
            <person name="Symeonidi A."/>
            <person name="Elias M."/>
            <person name="Eveleigh R.J."/>
            <person name="Herman E.K."/>
            <person name="Klute M.J."/>
            <person name="Nakayama T."/>
            <person name="Obornik M."/>
            <person name="Reyes-Prieto A."/>
            <person name="Armbrust E.V."/>
            <person name="Aves S.J."/>
            <person name="Beiko R.G."/>
            <person name="Coutinho P."/>
            <person name="Dacks J.B."/>
            <person name="Durnford D.G."/>
            <person name="Fast N.M."/>
            <person name="Green B.R."/>
            <person name="Grisdale C."/>
            <person name="Hempe F."/>
            <person name="Henrissat B."/>
            <person name="Hoppner M.P."/>
            <person name="Ishida K.-I."/>
            <person name="Kim E."/>
            <person name="Koreny L."/>
            <person name="Kroth P.G."/>
            <person name="Liu Y."/>
            <person name="Malik S.-B."/>
            <person name="Maier U.G."/>
            <person name="McRose D."/>
            <person name="Mock T."/>
            <person name="Neilson J.A."/>
            <person name="Onodera N.T."/>
            <person name="Poole A.M."/>
            <person name="Pritham E.J."/>
            <person name="Richards T.A."/>
            <person name="Rocap G."/>
            <person name="Roy S.W."/>
            <person name="Sarai C."/>
            <person name="Schaack S."/>
            <person name="Shirato S."/>
            <person name="Slamovits C.H."/>
            <person name="Spencer D.F."/>
            <person name="Suzuki S."/>
            <person name="Worden A.Z."/>
            <person name="Zauner S."/>
            <person name="Barry K."/>
            <person name="Bell C."/>
            <person name="Bharti A.K."/>
            <person name="Crow J.A."/>
            <person name="Grimwood J."/>
            <person name="Kramer R."/>
            <person name="Lindquist E."/>
            <person name="Lucas S."/>
            <person name="Salamov A."/>
            <person name="McFadden G.I."/>
            <person name="Lane C.E."/>
            <person name="Keeling P.J."/>
            <person name="Gray M.W."/>
            <person name="Grigoriev I.V."/>
            <person name="Archibald J.M."/>
        </authorList>
    </citation>
    <scope>NUCLEOTIDE SEQUENCE</scope>
    <source>
        <strain evidence="14">CCMP2712</strain>
    </source>
</reference>
<evidence type="ECO:0000256" key="10">
    <source>
        <dbReference type="SAM" id="MobiDB-lite"/>
    </source>
</evidence>
<evidence type="ECO:0000313" key="14">
    <source>
        <dbReference type="Proteomes" id="UP000011087"/>
    </source>
</evidence>
<comment type="similarity">
    <text evidence="8">Belongs to the importin beta family. Importin beta-2 subfamily.</text>
</comment>
<dbReference type="InterPro" id="IPR040122">
    <property type="entry name" value="Importin_beta"/>
</dbReference>
<dbReference type="InterPro" id="IPR016024">
    <property type="entry name" value="ARM-type_fold"/>
</dbReference>
<dbReference type="FunFam" id="1.25.10.10:FF:000028">
    <property type="entry name" value="Transportin-1 isoform 1"/>
    <property type="match status" value="1"/>
</dbReference>
<evidence type="ECO:0000256" key="7">
    <source>
        <dbReference type="ARBA" id="ARBA00023242"/>
    </source>
</evidence>
<evidence type="ECO:0000256" key="4">
    <source>
        <dbReference type="ARBA" id="ARBA00022490"/>
    </source>
</evidence>
<gene>
    <name evidence="12" type="ORF">GUITHDRAFT_138077</name>
</gene>
<dbReference type="Proteomes" id="UP000011087">
    <property type="component" value="Unassembled WGS sequence"/>
</dbReference>
<dbReference type="STRING" id="905079.L1JDW7"/>
<evidence type="ECO:0000256" key="8">
    <source>
        <dbReference type="ARBA" id="ARBA00038423"/>
    </source>
</evidence>
<dbReference type="Pfam" id="PF03810">
    <property type="entry name" value="IBN_N"/>
    <property type="match status" value="1"/>
</dbReference>
<dbReference type="EMBL" id="JH992993">
    <property type="protein sequence ID" value="EKX46711.1"/>
    <property type="molecule type" value="Genomic_DNA"/>
</dbReference>